<evidence type="ECO:0000313" key="1">
    <source>
        <dbReference type="EMBL" id="KAK5637260.1"/>
    </source>
</evidence>
<accession>A0AAN7UQS5</accession>
<protein>
    <submittedName>
        <fullName evidence="1">Uncharacterized protein</fullName>
    </submittedName>
</protein>
<proteinExistence type="predicted"/>
<sequence>MVRVWSAATGNCPQLIDLGVAYSTLSFDPDGRPLLTGAGAISLDHLLCPPLITALENSESFTFSSSSVQASPNHDHDQERRRLGYGISRDRSWITLNGKDLLWLPAYCRP</sequence>
<dbReference type="EMBL" id="JAWHQM010000103">
    <property type="protein sequence ID" value="KAK5637260.1"/>
    <property type="molecule type" value="Genomic_DNA"/>
</dbReference>
<gene>
    <name evidence="1" type="ORF">RRF57_012972</name>
</gene>
<organism evidence="1 2">
    <name type="scientific">Xylaria bambusicola</name>
    <dbReference type="NCBI Taxonomy" id="326684"/>
    <lineage>
        <taxon>Eukaryota</taxon>
        <taxon>Fungi</taxon>
        <taxon>Dikarya</taxon>
        <taxon>Ascomycota</taxon>
        <taxon>Pezizomycotina</taxon>
        <taxon>Sordariomycetes</taxon>
        <taxon>Xylariomycetidae</taxon>
        <taxon>Xylariales</taxon>
        <taxon>Xylariaceae</taxon>
        <taxon>Xylaria</taxon>
    </lineage>
</organism>
<name>A0AAN7UQS5_9PEZI</name>
<keyword evidence="2" id="KW-1185">Reference proteome</keyword>
<dbReference type="AlphaFoldDB" id="A0AAN7UQS5"/>
<comment type="caution">
    <text evidence="1">The sequence shown here is derived from an EMBL/GenBank/DDBJ whole genome shotgun (WGS) entry which is preliminary data.</text>
</comment>
<dbReference type="Proteomes" id="UP001305414">
    <property type="component" value="Unassembled WGS sequence"/>
</dbReference>
<reference evidence="1 2" key="1">
    <citation type="submission" date="2023-10" db="EMBL/GenBank/DDBJ databases">
        <title>Draft genome sequence of Xylaria bambusicola isolate GMP-LS, the root and basal stem rot pathogen of sugarcane in Indonesia.</title>
        <authorList>
            <person name="Selvaraj P."/>
            <person name="Muralishankar V."/>
            <person name="Muruganantham S."/>
            <person name="Sp S."/>
            <person name="Haryani S."/>
            <person name="Lau K.J.X."/>
            <person name="Naqvi N.I."/>
        </authorList>
    </citation>
    <scope>NUCLEOTIDE SEQUENCE [LARGE SCALE GENOMIC DNA]</scope>
    <source>
        <strain evidence="1">GMP-LS</strain>
    </source>
</reference>
<evidence type="ECO:0000313" key="2">
    <source>
        <dbReference type="Proteomes" id="UP001305414"/>
    </source>
</evidence>